<evidence type="ECO:0000313" key="4">
    <source>
        <dbReference type="Proteomes" id="UP001575105"/>
    </source>
</evidence>
<accession>A0ABV4U3Z9</accession>
<dbReference type="Gene3D" id="2.40.160.10">
    <property type="entry name" value="Porin"/>
    <property type="match status" value="1"/>
</dbReference>
<dbReference type="SUPFAM" id="SSF56935">
    <property type="entry name" value="Porins"/>
    <property type="match status" value="1"/>
</dbReference>
<feature type="signal peptide" evidence="2">
    <location>
        <begin position="1"/>
        <end position="24"/>
    </location>
</feature>
<organism evidence="3 4">
    <name type="scientific">Natronomicrosphaera hydrolytica</name>
    <dbReference type="NCBI Taxonomy" id="3242702"/>
    <lineage>
        <taxon>Bacteria</taxon>
        <taxon>Pseudomonadati</taxon>
        <taxon>Planctomycetota</taxon>
        <taxon>Phycisphaerae</taxon>
        <taxon>Phycisphaerales</taxon>
        <taxon>Phycisphaeraceae</taxon>
        <taxon>Natronomicrosphaera</taxon>
    </lineage>
</organism>
<comment type="caution">
    <text evidence="3">The sequence shown here is derived from an EMBL/GenBank/DDBJ whole genome shotgun (WGS) entry which is preliminary data.</text>
</comment>
<dbReference type="Proteomes" id="UP001575105">
    <property type="component" value="Unassembled WGS sequence"/>
</dbReference>
<feature type="coiled-coil region" evidence="1">
    <location>
        <begin position="30"/>
        <end position="57"/>
    </location>
</feature>
<evidence type="ECO:0000256" key="1">
    <source>
        <dbReference type="SAM" id="Coils"/>
    </source>
</evidence>
<dbReference type="Pfam" id="PF07396">
    <property type="entry name" value="Porin_O_P"/>
    <property type="match status" value="1"/>
</dbReference>
<reference evidence="3 4" key="1">
    <citation type="submission" date="2024-08" db="EMBL/GenBank/DDBJ databases">
        <title>Whole-genome sequencing of halo(alkali)philic microorganisms from hypersaline lakes.</title>
        <authorList>
            <person name="Sorokin D.Y."/>
            <person name="Merkel A.Y."/>
            <person name="Messina E."/>
            <person name="Yakimov M."/>
        </authorList>
    </citation>
    <scope>NUCLEOTIDE SEQUENCE [LARGE SCALE GENOMIC DNA]</scope>
    <source>
        <strain evidence="3 4">AB-hyl4</strain>
    </source>
</reference>
<feature type="chain" id="PRO_5045336249" evidence="2">
    <location>
        <begin position="25"/>
        <end position="465"/>
    </location>
</feature>
<dbReference type="InterPro" id="IPR010870">
    <property type="entry name" value="Porin_O/P"/>
</dbReference>
<dbReference type="RefSeq" id="WP_425344971.1">
    <property type="nucleotide sequence ID" value="NZ_JBGUBD010000004.1"/>
</dbReference>
<proteinExistence type="predicted"/>
<sequence length="465" mass="52062">MKTTATLLGTGILFALAHNPTAFADDSTSLQRLEAELAALKTRVEAQDTELQRLRATDESDSWLDERRAEEVRALVNETLADADGRSQAVQAGYNRGYFIRSDDGNHELRLGIVGQVRYIQNQRREADDRDTGGFQFRRLQTDFQGHFINPNWTYRLRLDSSNGGSVSAAWAWIGYRFNDDLSIRVGQLKPSFLHEENVGAPNQLAAERSYTADYFTTKFAQGVQLAWQPWDRLRLTGTVHNGSYNARTDFNNEGTNIALTGRAEYLLVADDVSRGWRQFGDYQSWSGDQVAVLLGAAADYEWGRTRNDFNRPDVFKWTGDVTAKLNGFSMFGSITGQRFSADSLNGLPDNLDGALQWGAVVQAAAFVVPDKVELFGRYEWIDFDNVYYRNNAGGIQGGSRDLTQRDVSLLTVGANYYLHRHNAKLTFEVVYALDPVPVANTGQGLLISETGDQLAARAQLQFRF</sequence>
<name>A0ABV4U3Z9_9BACT</name>
<keyword evidence="4" id="KW-1185">Reference proteome</keyword>
<dbReference type="InterPro" id="IPR023614">
    <property type="entry name" value="Porin_dom_sf"/>
</dbReference>
<evidence type="ECO:0000256" key="2">
    <source>
        <dbReference type="SAM" id="SignalP"/>
    </source>
</evidence>
<dbReference type="EMBL" id="JBGUBD010000004">
    <property type="protein sequence ID" value="MFA9478042.1"/>
    <property type="molecule type" value="Genomic_DNA"/>
</dbReference>
<protein>
    <submittedName>
        <fullName evidence="3">Porin</fullName>
    </submittedName>
</protein>
<gene>
    <name evidence="3" type="ORF">ACERK3_07000</name>
</gene>
<keyword evidence="1" id="KW-0175">Coiled coil</keyword>
<keyword evidence="2" id="KW-0732">Signal</keyword>
<evidence type="ECO:0000313" key="3">
    <source>
        <dbReference type="EMBL" id="MFA9478042.1"/>
    </source>
</evidence>